<dbReference type="GO" id="GO:0004175">
    <property type="term" value="F:endopeptidase activity"/>
    <property type="evidence" value="ECO:0007669"/>
    <property type="project" value="TreeGrafter"/>
</dbReference>
<protein>
    <submittedName>
        <fullName evidence="3">Peptidase S41 protein</fullName>
    </submittedName>
</protein>
<dbReference type="RefSeq" id="WP_102755194.1">
    <property type="nucleotide sequence ID" value="NZ_CP025791.1"/>
</dbReference>
<dbReference type="AlphaFoldDB" id="A0A2K9PNA7"/>
<dbReference type="CDD" id="cd06567">
    <property type="entry name" value="Peptidase_S41"/>
    <property type="match status" value="1"/>
</dbReference>
<feature type="chain" id="PRO_5014843458" evidence="1">
    <location>
        <begin position="22"/>
        <end position="346"/>
    </location>
</feature>
<sequence length="346" mass="39216">MHRLIYNVLLFTIIISTNSNAQSIKPSKDSIATFYNSLFSNLKSKYLYKDEIKWNEIELEIKDTLGKYKRFSASLEVIIPHLFSKIKAEHCSVYLGENAYSINKNFTAEDFSEQWLTKYASNPAFEAKVLDNKYGYILIPGMLYEDTSVENVHNIAQPLYDKICTIKNNHNIKGWIIDLRFNTGGNVHPMLLALYDFLGDTSQVYGTLGIDKNKLISKASLSNGKYYENDTLSSYIIPKGKELTKTPVAIITGIVTASSGEIVALAFKGRNNTIYIGEKTIGKTTTNDKVDLPFGAYMALTVGYDCDRNNIFYKNIIPDVMITKEDNFENLLEDKNIIEAIKYINK</sequence>
<dbReference type="PANTHER" id="PTHR32060">
    <property type="entry name" value="TAIL-SPECIFIC PROTEASE"/>
    <property type="match status" value="1"/>
</dbReference>
<dbReference type="GO" id="GO:0030288">
    <property type="term" value="C:outer membrane-bounded periplasmic space"/>
    <property type="evidence" value="ECO:0007669"/>
    <property type="project" value="TreeGrafter"/>
</dbReference>
<dbReference type="SUPFAM" id="SSF52096">
    <property type="entry name" value="ClpP/crotonase"/>
    <property type="match status" value="1"/>
</dbReference>
<proteinExistence type="predicted"/>
<dbReference type="GO" id="GO:0007165">
    <property type="term" value="P:signal transduction"/>
    <property type="evidence" value="ECO:0007669"/>
    <property type="project" value="TreeGrafter"/>
</dbReference>
<dbReference type="InterPro" id="IPR029045">
    <property type="entry name" value="ClpP/crotonase-like_dom_sf"/>
</dbReference>
<name>A0A2K9PNA7_9FLAO</name>
<feature type="domain" description="Tail specific protease" evidence="2">
    <location>
        <begin position="108"/>
        <end position="323"/>
    </location>
</feature>
<accession>A0A2K9PNA7</accession>
<organism evidence="3 4">
    <name type="scientific">Flavivirga eckloniae</name>
    <dbReference type="NCBI Taxonomy" id="1803846"/>
    <lineage>
        <taxon>Bacteria</taxon>
        <taxon>Pseudomonadati</taxon>
        <taxon>Bacteroidota</taxon>
        <taxon>Flavobacteriia</taxon>
        <taxon>Flavobacteriales</taxon>
        <taxon>Flavobacteriaceae</taxon>
        <taxon>Flavivirga</taxon>
    </lineage>
</organism>
<feature type="signal peptide" evidence="1">
    <location>
        <begin position="1"/>
        <end position="21"/>
    </location>
</feature>
<dbReference type="PANTHER" id="PTHR32060:SF30">
    <property type="entry name" value="CARBOXY-TERMINAL PROCESSING PROTEASE CTPA"/>
    <property type="match status" value="1"/>
</dbReference>
<keyword evidence="4" id="KW-1185">Reference proteome</keyword>
<dbReference type="Pfam" id="PF03572">
    <property type="entry name" value="Peptidase_S41"/>
    <property type="match status" value="1"/>
</dbReference>
<evidence type="ECO:0000259" key="2">
    <source>
        <dbReference type="SMART" id="SM00245"/>
    </source>
</evidence>
<gene>
    <name evidence="3" type="ORF">C1H87_07370</name>
</gene>
<dbReference type="EMBL" id="CP025791">
    <property type="protein sequence ID" value="AUP78539.1"/>
    <property type="molecule type" value="Genomic_DNA"/>
</dbReference>
<evidence type="ECO:0000256" key="1">
    <source>
        <dbReference type="SAM" id="SignalP"/>
    </source>
</evidence>
<dbReference type="GO" id="GO:0006508">
    <property type="term" value="P:proteolysis"/>
    <property type="evidence" value="ECO:0007669"/>
    <property type="project" value="InterPro"/>
</dbReference>
<dbReference type="GO" id="GO:0008236">
    <property type="term" value="F:serine-type peptidase activity"/>
    <property type="evidence" value="ECO:0007669"/>
    <property type="project" value="InterPro"/>
</dbReference>
<dbReference type="SMART" id="SM00245">
    <property type="entry name" value="TSPc"/>
    <property type="match status" value="1"/>
</dbReference>
<dbReference type="Gene3D" id="3.90.226.10">
    <property type="entry name" value="2-enoyl-CoA Hydratase, Chain A, domain 1"/>
    <property type="match status" value="1"/>
</dbReference>
<dbReference type="OrthoDB" id="7314861at2"/>
<reference evidence="3 4" key="1">
    <citation type="submission" date="2018-01" db="EMBL/GenBank/DDBJ databases">
        <title>Complete genome sequence of Flavivirga eckloniae ECD14 isolated from seaweed Ecklonia cava.</title>
        <authorList>
            <person name="Lee J.H."/>
            <person name="Baik K.S."/>
            <person name="Seong C.N."/>
        </authorList>
    </citation>
    <scope>NUCLEOTIDE SEQUENCE [LARGE SCALE GENOMIC DNA]</scope>
    <source>
        <strain evidence="3 4">ECD14</strain>
    </source>
</reference>
<evidence type="ECO:0000313" key="4">
    <source>
        <dbReference type="Proteomes" id="UP000235826"/>
    </source>
</evidence>
<evidence type="ECO:0000313" key="3">
    <source>
        <dbReference type="EMBL" id="AUP78539.1"/>
    </source>
</evidence>
<dbReference type="KEGG" id="fek:C1H87_07370"/>
<dbReference type="InterPro" id="IPR005151">
    <property type="entry name" value="Tail-specific_protease"/>
</dbReference>
<dbReference type="Proteomes" id="UP000235826">
    <property type="component" value="Chromosome"/>
</dbReference>
<keyword evidence="1" id="KW-0732">Signal</keyword>